<accession>A0A4V3BNV8</accession>
<evidence type="ECO:0000259" key="1">
    <source>
        <dbReference type="Pfam" id="PF05099"/>
    </source>
</evidence>
<dbReference type="OrthoDB" id="5294347at2"/>
<gene>
    <name evidence="2" type="ORF">C7389_1027</name>
</gene>
<dbReference type="RefSeq" id="WP_133588228.1">
    <property type="nucleotide sequence ID" value="NZ_SNVV01000002.1"/>
</dbReference>
<protein>
    <submittedName>
        <fullName evidence="2">Putative tellurite resistance protein B-like protein</fullName>
    </submittedName>
</protein>
<organism evidence="2 3">
    <name type="scientific">Azoarcus indigens</name>
    <dbReference type="NCBI Taxonomy" id="29545"/>
    <lineage>
        <taxon>Bacteria</taxon>
        <taxon>Pseudomonadati</taxon>
        <taxon>Pseudomonadota</taxon>
        <taxon>Betaproteobacteria</taxon>
        <taxon>Rhodocyclales</taxon>
        <taxon>Zoogloeaceae</taxon>
        <taxon>Azoarcus</taxon>
    </lineage>
</organism>
<proteinExistence type="predicted"/>
<reference evidence="2 3" key="1">
    <citation type="submission" date="2019-03" db="EMBL/GenBank/DDBJ databases">
        <title>Genomic Encyclopedia of Type Strains, Phase IV (KMG-IV): sequencing the most valuable type-strain genomes for metagenomic binning, comparative biology and taxonomic classification.</title>
        <authorList>
            <person name="Goeker M."/>
        </authorList>
    </citation>
    <scope>NUCLEOTIDE SEQUENCE [LARGE SCALE GENOMIC DNA]</scope>
    <source>
        <strain evidence="2 3">DSM 12121</strain>
    </source>
</reference>
<dbReference type="AlphaFoldDB" id="A0A4V3BNV8"/>
<dbReference type="InterPro" id="IPR007791">
    <property type="entry name" value="DjlA_N"/>
</dbReference>
<evidence type="ECO:0000313" key="2">
    <source>
        <dbReference type="EMBL" id="TDN56072.1"/>
    </source>
</evidence>
<dbReference type="SUPFAM" id="SSF158682">
    <property type="entry name" value="TerB-like"/>
    <property type="match status" value="1"/>
</dbReference>
<dbReference type="Proteomes" id="UP000295129">
    <property type="component" value="Unassembled WGS sequence"/>
</dbReference>
<sequence length="158" mass="17815">MLRNLKELFASLTETPARDQGGPSEHTLQLATAVLLIEVMRTDATIDRAERETTVAVLREQFGLSDDELERLLELAGEKASEAPDFYAFTSQLNKGYDAAEKVRIVEYLWRVAFADGHLSHHEQHLLRKIADLLYLKHGDYIAAKQRAREALGMPPAQ</sequence>
<dbReference type="EMBL" id="SNVV01000002">
    <property type="protein sequence ID" value="TDN56072.1"/>
    <property type="molecule type" value="Genomic_DNA"/>
</dbReference>
<dbReference type="CDD" id="cd07313">
    <property type="entry name" value="terB_like_2"/>
    <property type="match status" value="1"/>
</dbReference>
<dbReference type="Gene3D" id="1.10.3680.10">
    <property type="entry name" value="TerB-like"/>
    <property type="match status" value="1"/>
</dbReference>
<keyword evidence="3" id="KW-1185">Reference proteome</keyword>
<feature type="domain" description="Co-chaperone DjlA N-terminal" evidence="1">
    <location>
        <begin position="29"/>
        <end position="146"/>
    </location>
</feature>
<dbReference type="InterPro" id="IPR029024">
    <property type="entry name" value="TerB-like"/>
</dbReference>
<dbReference type="Pfam" id="PF05099">
    <property type="entry name" value="TerB"/>
    <property type="match status" value="1"/>
</dbReference>
<evidence type="ECO:0000313" key="3">
    <source>
        <dbReference type="Proteomes" id="UP000295129"/>
    </source>
</evidence>
<comment type="caution">
    <text evidence="2">The sequence shown here is derived from an EMBL/GenBank/DDBJ whole genome shotgun (WGS) entry which is preliminary data.</text>
</comment>
<name>A0A4V3BNV8_9RHOO</name>